<comment type="caution">
    <text evidence="4">The sequence shown here is derived from an EMBL/GenBank/DDBJ whole genome shotgun (WGS) entry which is preliminary data.</text>
</comment>
<comment type="subcellular location">
    <subcellularLocation>
        <location evidence="1">Nucleus</location>
    </subcellularLocation>
</comment>
<evidence type="ECO:0000256" key="3">
    <source>
        <dbReference type="SAM" id="MobiDB-lite"/>
    </source>
</evidence>
<evidence type="ECO:0000256" key="1">
    <source>
        <dbReference type="ARBA" id="ARBA00004123"/>
    </source>
</evidence>
<gene>
    <name evidence="4" type="ORF">P7K49_014625</name>
</gene>
<keyword evidence="2" id="KW-0539">Nucleus</keyword>
<accession>A0ABQ9V7I5</accession>
<feature type="region of interest" description="Disordered" evidence="3">
    <location>
        <begin position="543"/>
        <end position="668"/>
    </location>
</feature>
<dbReference type="Proteomes" id="UP001266305">
    <property type="component" value="Unassembled WGS sequence"/>
</dbReference>
<organism evidence="4 5">
    <name type="scientific">Saguinus oedipus</name>
    <name type="common">Cotton-top tamarin</name>
    <name type="synonym">Oedipomidas oedipus</name>
    <dbReference type="NCBI Taxonomy" id="9490"/>
    <lineage>
        <taxon>Eukaryota</taxon>
        <taxon>Metazoa</taxon>
        <taxon>Chordata</taxon>
        <taxon>Craniata</taxon>
        <taxon>Vertebrata</taxon>
        <taxon>Euteleostomi</taxon>
        <taxon>Mammalia</taxon>
        <taxon>Eutheria</taxon>
        <taxon>Euarchontoglires</taxon>
        <taxon>Primates</taxon>
        <taxon>Haplorrhini</taxon>
        <taxon>Platyrrhini</taxon>
        <taxon>Cebidae</taxon>
        <taxon>Callitrichinae</taxon>
        <taxon>Saguinus</taxon>
    </lineage>
</organism>
<name>A0ABQ9V7I5_SAGOE</name>
<feature type="region of interest" description="Disordered" evidence="3">
    <location>
        <begin position="509"/>
        <end position="529"/>
    </location>
</feature>
<dbReference type="PANTHER" id="PTHR13213:SF2">
    <property type="entry name" value="MYB-BINDING PROTEIN 1A"/>
    <property type="match status" value="1"/>
</dbReference>
<dbReference type="InterPro" id="IPR007015">
    <property type="entry name" value="DNA_pol_V/MYBBP1A"/>
</dbReference>
<evidence type="ECO:0000313" key="4">
    <source>
        <dbReference type="EMBL" id="KAK2105111.1"/>
    </source>
</evidence>
<protein>
    <submittedName>
        <fullName evidence="4">Uncharacterized protein</fullName>
    </submittedName>
</protein>
<reference evidence="4 5" key="1">
    <citation type="submission" date="2023-05" db="EMBL/GenBank/DDBJ databases">
        <title>B98-5 Cell Line De Novo Hybrid Assembly: An Optical Mapping Approach.</title>
        <authorList>
            <person name="Kananen K."/>
            <person name="Auerbach J.A."/>
            <person name="Kautto E."/>
            <person name="Blachly J.S."/>
        </authorList>
    </citation>
    <scope>NUCLEOTIDE SEQUENCE [LARGE SCALE GENOMIC DNA]</scope>
    <source>
        <strain evidence="4">B95-8</strain>
        <tissue evidence="4">Cell line</tissue>
    </source>
</reference>
<proteinExistence type="predicted"/>
<feature type="compositionally biased region" description="Polar residues" evidence="3">
    <location>
        <begin position="592"/>
        <end position="603"/>
    </location>
</feature>
<feature type="region of interest" description="Disordered" evidence="3">
    <location>
        <begin position="680"/>
        <end position="700"/>
    </location>
</feature>
<dbReference type="Pfam" id="PF04931">
    <property type="entry name" value="DNA_pol_phi"/>
    <property type="match status" value="1"/>
</dbReference>
<dbReference type="EMBL" id="JASSZA010000007">
    <property type="protein sequence ID" value="KAK2105111.1"/>
    <property type="molecule type" value="Genomic_DNA"/>
</dbReference>
<evidence type="ECO:0000256" key="2">
    <source>
        <dbReference type="ARBA" id="ARBA00023242"/>
    </source>
</evidence>
<evidence type="ECO:0000313" key="5">
    <source>
        <dbReference type="Proteomes" id="UP001266305"/>
    </source>
</evidence>
<dbReference type="PANTHER" id="PTHR13213">
    <property type="entry name" value="MYB-BINDING PROTEIN 1A FAMILY MEMBER"/>
    <property type="match status" value="1"/>
</dbReference>
<sequence length="783" mass="87613">MLQTLKELESPSSEPRAAAFQHLLLLMGIYLFKVLNPETSEDEDYHVVVMDKSDEQWLKAAEVLPAWASQAGCWDFVPQGGEESEDEEELGDEAMMALDQSLTSLFAEQKLWIQAWQDEKSKPQKEKALLCDFQIWLSQLQLLDLVEVLVTQQPENILGLELLEPLLGIIQCSLHRSNSKQEQDLLHKTACIFTYHLCHGHHYCHNLGYCVEALHGQVAWLVEQGGHQPDSTTLYHFNASLYLLQVLKGNTAKGCMHDTQEELEAGTNPSPMTKGSQAAICLDLNLTMCIYSSPLSSFLTKRHSPLTVPMFLSLFSRQLAQACLLLQKTLSMQEVRLCFQDPEWKQMINQVLTKVMESLMGNKGFDSPPEYLSLATPPQNLHTPREAQTKAGHQQVLSSLELLHTVFRTCKHEKLTLDLTVLLGMLQGQQQGLWQGVHSTSSSCLLDLYWQAMKTLGVQHPRLEKDTKEIPSTTQIRISRRRNKKGFLPEIKNHKKHIRGWHTCSHRWESAPQHMQEEEQDESQGPSLSQQDAYYWQEPVPRHVQQEEQDEGQGPSPGQWDAYHQGPSPWHSHPEPQHPCQGHKTAEKNQKLSKVNGASSSPTKPAGQKQHHKAIPKKGVLDKSPSSTLAQKKARLPLVIRSPSLLQSGTKKKMQLRKAPQQASSQSHSLLLSLGTVAEKEECHGEEEHAPQEDVKGAEHDGITQAQEIPEQGVLGALVDQADAIPTQGHKPLLAAQMALCPQPAGLEPIVGPMKMASVHQPQPQALEQVHLAARLSKEGQSP</sequence>
<keyword evidence="5" id="KW-1185">Reference proteome</keyword>